<dbReference type="OMA" id="SAYVMRA"/>
<gene>
    <name evidence="2" type="ORF">AK812_SmicGene12943</name>
</gene>
<sequence length="490" mass="51837">MPTILESIASGCLGGLDEKALSSLLSLPSPVTALSILNKVASSQDEVRNVSAFVSTAVRNAQPTPGKQELESALALMEQARHLDEKAIRELQGKSVQAACNALGILLQQTEGSVRNPSAYVCRNLQNDRRGPEDLPVAGVPYQTSMAPPRSAPPPPPVAQPNFAAGGMLPVGRPLIEISPGGLEALDDLLAKWRPAIDQKAWQSLMALDTLAVDILQELDQKADQIRSPSAYVQRAVGNAKAGHTPGRPRAGMQPPPPAPMGSMIPGAPPPPLPFQAGSGQGFAPAEESPEVGNLFSDQVQAWSPSAYSHATNGNQGQANLISAPNEAFFGCENVLSLLDDDAKRALDNLSEEVARKIVLQLSDQRSKVNNPSAYVMKAVRNAQHESPGASRPPMQALPDSLSQPPPPMDGDIMELEEELGMVSASLDEKALSALHELPAGSAVHIVRNLRKQEAQVTNASAWVCKAVGNMKRPPPPSTGAPEFAKRARV</sequence>
<feature type="region of interest" description="Disordered" evidence="1">
    <location>
        <begin position="471"/>
        <end position="490"/>
    </location>
</feature>
<evidence type="ECO:0000256" key="1">
    <source>
        <dbReference type="SAM" id="MobiDB-lite"/>
    </source>
</evidence>
<name>A0A1Q9E9D5_SYMMI</name>
<proteinExistence type="predicted"/>
<dbReference type="EMBL" id="LSRX01000220">
    <property type="protein sequence ID" value="OLQ04029.1"/>
    <property type="molecule type" value="Genomic_DNA"/>
</dbReference>
<dbReference type="OrthoDB" id="10366361at2759"/>
<evidence type="ECO:0000313" key="2">
    <source>
        <dbReference type="EMBL" id="OLQ04029.1"/>
    </source>
</evidence>
<reference evidence="2 3" key="1">
    <citation type="submission" date="2016-02" db="EMBL/GenBank/DDBJ databases">
        <title>Genome analysis of coral dinoflagellate symbionts highlights evolutionary adaptations to a symbiotic lifestyle.</title>
        <authorList>
            <person name="Aranda M."/>
            <person name="Li Y."/>
            <person name="Liew Y.J."/>
            <person name="Baumgarten S."/>
            <person name="Simakov O."/>
            <person name="Wilson M."/>
            <person name="Piel J."/>
            <person name="Ashoor H."/>
            <person name="Bougouffa S."/>
            <person name="Bajic V.B."/>
            <person name="Ryu T."/>
            <person name="Ravasi T."/>
            <person name="Bayer T."/>
            <person name="Micklem G."/>
            <person name="Kim H."/>
            <person name="Bhak J."/>
            <person name="Lajeunesse T.C."/>
            <person name="Voolstra C.R."/>
        </authorList>
    </citation>
    <scope>NUCLEOTIDE SEQUENCE [LARGE SCALE GENOMIC DNA]</scope>
    <source>
        <strain evidence="2 3">CCMP2467</strain>
    </source>
</reference>
<dbReference type="AlphaFoldDB" id="A0A1Q9E9D5"/>
<dbReference type="Proteomes" id="UP000186817">
    <property type="component" value="Unassembled WGS sequence"/>
</dbReference>
<evidence type="ECO:0000313" key="3">
    <source>
        <dbReference type="Proteomes" id="UP000186817"/>
    </source>
</evidence>
<keyword evidence="3" id="KW-1185">Reference proteome</keyword>
<feature type="region of interest" description="Disordered" evidence="1">
    <location>
        <begin position="383"/>
        <end position="405"/>
    </location>
</feature>
<accession>A0A1Q9E9D5</accession>
<protein>
    <submittedName>
        <fullName evidence="2">Uncharacterized protein</fullName>
    </submittedName>
</protein>
<organism evidence="2 3">
    <name type="scientific">Symbiodinium microadriaticum</name>
    <name type="common">Dinoflagellate</name>
    <name type="synonym">Zooxanthella microadriatica</name>
    <dbReference type="NCBI Taxonomy" id="2951"/>
    <lineage>
        <taxon>Eukaryota</taxon>
        <taxon>Sar</taxon>
        <taxon>Alveolata</taxon>
        <taxon>Dinophyceae</taxon>
        <taxon>Suessiales</taxon>
        <taxon>Symbiodiniaceae</taxon>
        <taxon>Symbiodinium</taxon>
    </lineage>
</organism>
<comment type="caution">
    <text evidence="2">The sequence shown here is derived from an EMBL/GenBank/DDBJ whole genome shotgun (WGS) entry which is preliminary data.</text>
</comment>